<evidence type="ECO:0000256" key="1">
    <source>
        <dbReference type="ARBA" id="ARBA00022884"/>
    </source>
</evidence>
<reference evidence="6" key="1">
    <citation type="submission" date="2019-06" db="EMBL/GenBank/DDBJ databases">
        <title>Draft genome sequence of the griseofulvin-producing fungus Xylaria cubensis strain G536.</title>
        <authorList>
            <person name="Mead M.E."/>
            <person name="Raja H.A."/>
            <person name="Steenwyk J.L."/>
            <person name="Knowles S.L."/>
            <person name="Oberlies N.H."/>
            <person name="Rokas A."/>
        </authorList>
    </citation>
    <scope>NUCLEOTIDE SEQUENCE [LARGE SCALE GENOMIC DNA]</scope>
    <source>
        <strain evidence="6">G536</strain>
    </source>
</reference>
<dbReference type="InterPro" id="IPR050374">
    <property type="entry name" value="RRT5_SRSF_SR"/>
</dbReference>
<feature type="compositionally biased region" description="Basic residues" evidence="3">
    <location>
        <begin position="344"/>
        <end position="356"/>
    </location>
</feature>
<dbReference type="GO" id="GO:0005737">
    <property type="term" value="C:cytoplasm"/>
    <property type="evidence" value="ECO:0007669"/>
    <property type="project" value="TreeGrafter"/>
</dbReference>
<comment type="caution">
    <text evidence="5">The sequence shown here is derived from an EMBL/GenBank/DDBJ whole genome shotgun (WGS) entry which is preliminary data.</text>
</comment>
<dbReference type="InterPro" id="IPR035979">
    <property type="entry name" value="RBD_domain_sf"/>
</dbReference>
<feature type="compositionally biased region" description="Low complexity" evidence="3">
    <location>
        <begin position="377"/>
        <end position="390"/>
    </location>
</feature>
<evidence type="ECO:0000256" key="3">
    <source>
        <dbReference type="SAM" id="MobiDB-lite"/>
    </source>
</evidence>
<accession>A0A553I3K1</accession>
<dbReference type="Pfam" id="PF00076">
    <property type="entry name" value="RRM_1"/>
    <property type="match status" value="1"/>
</dbReference>
<dbReference type="GO" id="GO:0005634">
    <property type="term" value="C:nucleus"/>
    <property type="evidence" value="ECO:0007669"/>
    <property type="project" value="TreeGrafter"/>
</dbReference>
<dbReference type="Proteomes" id="UP000319160">
    <property type="component" value="Unassembled WGS sequence"/>
</dbReference>
<dbReference type="AlphaFoldDB" id="A0A553I3K1"/>
<dbReference type="InterPro" id="IPR012677">
    <property type="entry name" value="Nucleotide-bd_a/b_plait_sf"/>
</dbReference>
<dbReference type="EMBL" id="VFLP01000019">
    <property type="protein sequence ID" value="TRX94773.1"/>
    <property type="molecule type" value="Genomic_DNA"/>
</dbReference>
<feature type="compositionally biased region" description="Basic and acidic residues" evidence="3">
    <location>
        <begin position="357"/>
        <end position="373"/>
    </location>
</feature>
<dbReference type="PANTHER" id="PTHR23003">
    <property type="entry name" value="RNA RECOGNITION MOTIF RRM DOMAIN CONTAINING PROTEIN"/>
    <property type="match status" value="1"/>
</dbReference>
<name>A0A553I3K1_9PEZI</name>
<dbReference type="PROSITE" id="PS50102">
    <property type="entry name" value="RRM"/>
    <property type="match status" value="1"/>
</dbReference>
<dbReference type="STRING" id="2512241.A0A553I3K1"/>
<evidence type="ECO:0000313" key="5">
    <source>
        <dbReference type="EMBL" id="TRX94773.1"/>
    </source>
</evidence>
<protein>
    <recommendedName>
        <fullName evidence="4">RRM domain-containing protein</fullName>
    </recommendedName>
</protein>
<dbReference type="CDD" id="cd00590">
    <property type="entry name" value="RRM_SF"/>
    <property type="match status" value="1"/>
</dbReference>
<gene>
    <name evidence="5" type="ORF">FHL15_004234</name>
</gene>
<dbReference type="SMART" id="SM00360">
    <property type="entry name" value="RRM"/>
    <property type="match status" value="2"/>
</dbReference>
<proteinExistence type="predicted"/>
<dbReference type="Gene3D" id="3.30.70.330">
    <property type="match status" value="2"/>
</dbReference>
<feature type="region of interest" description="Disordered" evidence="3">
    <location>
        <begin position="1"/>
        <end position="22"/>
    </location>
</feature>
<evidence type="ECO:0000313" key="6">
    <source>
        <dbReference type="Proteomes" id="UP000319160"/>
    </source>
</evidence>
<evidence type="ECO:0000256" key="2">
    <source>
        <dbReference type="PROSITE-ProRule" id="PRU00176"/>
    </source>
</evidence>
<dbReference type="InterPro" id="IPR000504">
    <property type="entry name" value="RRM_dom"/>
</dbReference>
<dbReference type="OrthoDB" id="610462at2759"/>
<sequence>MPSEPAYQNQQQTPINGTISRMAPPGNETGYYYIPIANVSHHITDVTRRLSLLSSNTISNITSTSQLPWQTSWQELKDHVRTVCSVEHVEINDNNGGHVILKGRANFDAAFRLLNGGIFHDRALIADGRNADSWVLVKHHVDGLMPQSAPGYGEWPATSASPSYMMSPVMSSSPYFVPYTMPEYTDSAVLSALEHSLASAVPFPASPAYTHQITPSEYYENSYTISHNNMASRERERHHVDAVLTKRRKIIIRQLQPWANESQIRGLISHKAGIDSGKLQKLDMPLADGQQGVNRGYVIATFESEETADKVIKRLNNYQYDGRVLEVKHTKEGVSDDQPSHGSRSIHRRHFHHSRRERHEDKDRKGKEKENSHRAVSSNQKGSKSFSSESDVIIAHGSSLSYA</sequence>
<feature type="compositionally biased region" description="Polar residues" evidence="3">
    <location>
        <begin position="1"/>
        <end position="19"/>
    </location>
</feature>
<feature type="domain" description="RRM" evidence="4">
    <location>
        <begin position="248"/>
        <end position="332"/>
    </location>
</feature>
<keyword evidence="6" id="KW-1185">Reference proteome</keyword>
<evidence type="ECO:0000259" key="4">
    <source>
        <dbReference type="PROSITE" id="PS50102"/>
    </source>
</evidence>
<dbReference type="SUPFAM" id="SSF54928">
    <property type="entry name" value="RNA-binding domain, RBD"/>
    <property type="match status" value="2"/>
</dbReference>
<dbReference type="GO" id="GO:0003729">
    <property type="term" value="F:mRNA binding"/>
    <property type="evidence" value="ECO:0007669"/>
    <property type="project" value="TreeGrafter"/>
</dbReference>
<organism evidence="5 6">
    <name type="scientific">Xylaria flabelliformis</name>
    <dbReference type="NCBI Taxonomy" id="2512241"/>
    <lineage>
        <taxon>Eukaryota</taxon>
        <taxon>Fungi</taxon>
        <taxon>Dikarya</taxon>
        <taxon>Ascomycota</taxon>
        <taxon>Pezizomycotina</taxon>
        <taxon>Sordariomycetes</taxon>
        <taxon>Xylariomycetidae</taxon>
        <taxon>Xylariales</taxon>
        <taxon>Xylariaceae</taxon>
        <taxon>Xylaria</taxon>
    </lineage>
</organism>
<feature type="region of interest" description="Disordered" evidence="3">
    <location>
        <begin position="329"/>
        <end position="392"/>
    </location>
</feature>
<keyword evidence="1 2" id="KW-0694">RNA-binding</keyword>